<dbReference type="NCBIfam" id="TIGR00830">
    <property type="entry name" value="PTBA"/>
    <property type="match status" value="1"/>
</dbReference>
<proteinExistence type="predicted"/>
<keyword evidence="4" id="KW-0808">Transferase</keyword>
<dbReference type="EMBL" id="MDKC01000013">
    <property type="protein sequence ID" value="ODG92059.1"/>
    <property type="molecule type" value="Genomic_DNA"/>
</dbReference>
<dbReference type="Pfam" id="PF00358">
    <property type="entry name" value="PTS_EIIA_1"/>
    <property type="match status" value="1"/>
</dbReference>
<accession>A0ABX2ZRT0</accession>
<keyword evidence="5" id="KW-0598">Phosphotransferase system</keyword>
<keyword evidence="6" id="KW-0418">Kinase</keyword>
<dbReference type="CDD" id="cd00210">
    <property type="entry name" value="PTS_IIA_glc"/>
    <property type="match status" value="1"/>
</dbReference>
<dbReference type="PANTHER" id="PTHR45008:SF1">
    <property type="entry name" value="PTS SYSTEM GLUCOSE-SPECIFIC EIIA COMPONENT"/>
    <property type="match status" value="1"/>
</dbReference>
<evidence type="ECO:0000256" key="6">
    <source>
        <dbReference type="ARBA" id="ARBA00022777"/>
    </source>
</evidence>
<comment type="subcellular location">
    <subcellularLocation>
        <location evidence="1">Cytoplasm</location>
    </subcellularLocation>
</comment>
<reference evidence="8 9" key="1">
    <citation type="submission" date="2016-07" db="EMBL/GenBank/DDBJ databases">
        <authorList>
            <person name="Townsley L."/>
            <person name="Shank E.A."/>
        </authorList>
    </citation>
    <scope>NUCLEOTIDE SEQUENCE [LARGE SCALE GENOMIC DNA]</scope>
    <source>
        <strain evidence="8 9">CH01</strain>
    </source>
</reference>
<evidence type="ECO:0000256" key="4">
    <source>
        <dbReference type="ARBA" id="ARBA00022679"/>
    </source>
</evidence>
<feature type="domain" description="PTS EIIA type-1" evidence="7">
    <location>
        <begin position="41"/>
        <end position="145"/>
    </location>
</feature>
<sequence>MFGLEEEQQQGSALVTKEATKEVVIKAPLTGEIHPLSEVPDPVFAEKMMGDGFAITPSEGVVVAPFDGEIVQVFHTKHAIGIRSYEGVEILIHVGLETVKLNGEGFDAHITEGQKVNAGDHLLTFNMDYIKENAKSTITPVIFTNGDVLENIKVTATGSIQRGSDAAVATLK</sequence>
<dbReference type="SUPFAM" id="SSF51261">
    <property type="entry name" value="Duplicated hybrid motif"/>
    <property type="match status" value="1"/>
</dbReference>
<evidence type="ECO:0000256" key="3">
    <source>
        <dbReference type="ARBA" id="ARBA00022597"/>
    </source>
</evidence>
<protein>
    <submittedName>
        <fullName evidence="8">PTS glucose transporter subunit IIA</fullName>
    </submittedName>
</protein>
<gene>
    <name evidence="8" type="ORF">BED47_05150</name>
</gene>
<dbReference type="PANTHER" id="PTHR45008">
    <property type="entry name" value="PTS SYSTEM GLUCOSE-SPECIFIC EIIA COMPONENT"/>
    <property type="match status" value="1"/>
</dbReference>
<dbReference type="Gene3D" id="2.70.70.10">
    <property type="entry name" value="Glucose Permease (Domain IIA)"/>
    <property type="match status" value="1"/>
</dbReference>
<keyword evidence="3 8" id="KW-0762">Sugar transport</keyword>
<comment type="caution">
    <text evidence="8">The sequence shown here is derived from an EMBL/GenBank/DDBJ whole genome shotgun (WGS) entry which is preliminary data.</text>
</comment>
<keyword evidence="2" id="KW-0813">Transport</keyword>
<dbReference type="InterPro" id="IPR050890">
    <property type="entry name" value="PTS_EIIA_component"/>
</dbReference>
<evidence type="ECO:0000313" key="8">
    <source>
        <dbReference type="EMBL" id="ODG92059.1"/>
    </source>
</evidence>
<organism evidence="8 9">
    <name type="scientific">Gottfriedia luciferensis</name>
    <dbReference type="NCBI Taxonomy" id="178774"/>
    <lineage>
        <taxon>Bacteria</taxon>
        <taxon>Bacillati</taxon>
        <taxon>Bacillota</taxon>
        <taxon>Bacilli</taxon>
        <taxon>Bacillales</taxon>
        <taxon>Bacillaceae</taxon>
        <taxon>Gottfriedia</taxon>
    </lineage>
</organism>
<dbReference type="Proteomes" id="UP000094580">
    <property type="component" value="Unassembled WGS sequence"/>
</dbReference>
<dbReference type="PROSITE" id="PS00371">
    <property type="entry name" value="PTS_EIIA_TYPE_1_HIS"/>
    <property type="match status" value="1"/>
</dbReference>
<evidence type="ECO:0000256" key="5">
    <source>
        <dbReference type="ARBA" id="ARBA00022683"/>
    </source>
</evidence>
<dbReference type="PROSITE" id="PS51093">
    <property type="entry name" value="PTS_EIIA_TYPE_1"/>
    <property type="match status" value="1"/>
</dbReference>
<evidence type="ECO:0000256" key="2">
    <source>
        <dbReference type="ARBA" id="ARBA00022448"/>
    </source>
</evidence>
<keyword evidence="9" id="KW-1185">Reference proteome</keyword>
<evidence type="ECO:0000259" key="7">
    <source>
        <dbReference type="PROSITE" id="PS51093"/>
    </source>
</evidence>
<evidence type="ECO:0000256" key="1">
    <source>
        <dbReference type="ARBA" id="ARBA00004496"/>
    </source>
</evidence>
<dbReference type="InterPro" id="IPR001127">
    <property type="entry name" value="PTS_EIIA_1_perm"/>
</dbReference>
<name>A0ABX2ZRT0_9BACI</name>
<evidence type="ECO:0000313" key="9">
    <source>
        <dbReference type="Proteomes" id="UP000094580"/>
    </source>
</evidence>
<dbReference type="InterPro" id="IPR011055">
    <property type="entry name" value="Dup_hybrid_motif"/>
</dbReference>